<evidence type="ECO:0000256" key="3">
    <source>
        <dbReference type="ARBA" id="ARBA00022692"/>
    </source>
</evidence>
<keyword evidence="4 6" id="KW-1133">Transmembrane helix</keyword>
<dbReference type="InterPro" id="IPR003841">
    <property type="entry name" value="Na/Pi_transpt"/>
</dbReference>
<organism evidence="7">
    <name type="scientific">Prosthecochloris aestuarii</name>
    <dbReference type="NCBI Taxonomy" id="1102"/>
    <lineage>
        <taxon>Bacteria</taxon>
        <taxon>Pseudomonadati</taxon>
        <taxon>Chlorobiota</taxon>
        <taxon>Chlorobiia</taxon>
        <taxon>Chlorobiales</taxon>
        <taxon>Chlorobiaceae</taxon>
        <taxon>Prosthecochloris</taxon>
    </lineage>
</organism>
<evidence type="ECO:0000256" key="2">
    <source>
        <dbReference type="ARBA" id="ARBA00022475"/>
    </source>
</evidence>
<dbReference type="PANTHER" id="PTHR10010:SF46">
    <property type="entry name" value="SODIUM-DEPENDENT PHOSPHATE TRANSPORT PROTEIN 2B"/>
    <property type="match status" value="1"/>
</dbReference>
<evidence type="ECO:0000256" key="5">
    <source>
        <dbReference type="ARBA" id="ARBA00023136"/>
    </source>
</evidence>
<feature type="transmembrane region" description="Helical" evidence="6">
    <location>
        <begin position="24"/>
        <end position="45"/>
    </location>
</feature>
<comment type="subcellular location">
    <subcellularLocation>
        <location evidence="1">Cell membrane</location>
        <topology evidence="1">Multi-pass membrane protein</topology>
    </subcellularLocation>
</comment>
<dbReference type="GO" id="GO:0005436">
    <property type="term" value="F:sodium:phosphate symporter activity"/>
    <property type="evidence" value="ECO:0007669"/>
    <property type="project" value="InterPro"/>
</dbReference>
<keyword evidence="3 6" id="KW-0812">Transmembrane</keyword>
<comment type="caution">
    <text evidence="7">The sequence shown here is derived from an EMBL/GenBank/DDBJ whole genome shotgun (WGS) entry which is preliminary data.</text>
</comment>
<feature type="transmembrane region" description="Helical" evidence="6">
    <location>
        <begin position="207"/>
        <end position="232"/>
    </location>
</feature>
<sequence>MSTDTGVFSRSEIVHASRHKVRDWVLVAGLVYLLLVAVSTIGGGFKIATGENAKELFAFARNPITGLVIGTVATALIQSSSTVTSIIVGLVAGGLPVAIAIPMVMGANIGTTITNTLVSLGHVRQGDEFKRAYAAATIHDFFNLLCVVVFLPLEMLTGFLGRAAYWSGSLFVGGASLSIKDFNVIKPMVKPAVTFFRDAFHAFLPPVASGIAMIVFGVVLIVLVITLLGKLLKMLMVGKAKEILHKSVGRGPLSGLVSGAVLTTFVQSSSTTTSLIVPLAGNGVFSLRQVYPFTLGANIGTCITALLAATAITGPDAVFALQIAFVHLFYNMCGVVFIYGLPFFRSIPVRAAERLAEVTLNNKLYALAYIGGVFFLVPAVLIALSNWLGW</sequence>
<dbReference type="AlphaFoldDB" id="A0A831SM01"/>
<evidence type="ECO:0000256" key="6">
    <source>
        <dbReference type="SAM" id="Phobius"/>
    </source>
</evidence>
<reference evidence="7" key="1">
    <citation type="journal article" date="2020" name="mSystems">
        <title>Genome- and Community-Level Interaction Insights into Carbon Utilization and Element Cycling Functions of Hydrothermarchaeota in Hydrothermal Sediment.</title>
        <authorList>
            <person name="Zhou Z."/>
            <person name="Liu Y."/>
            <person name="Xu W."/>
            <person name="Pan J."/>
            <person name="Luo Z.H."/>
            <person name="Li M."/>
        </authorList>
    </citation>
    <scope>NUCLEOTIDE SEQUENCE [LARGE SCALE GENOMIC DNA]</scope>
    <source>
        <strain evidence="7">SpSt-1181</strain>
    </source>
</reference>
<dbReference type="Pfam" id="PF02690">
    <property type="entry name" value="Na_Pi_cotrans"/>
    <property type="match status" value="2"/>
</dbReference>
<evidence type="ECO:0000256" key="4">
    <source>
        <dbReference type="ARBA" id="ARBA00022989"/>
    </source>
</evidence>
<gene>
    <name evidence="7" type="ORF">ENN50_03530</name>
</gene>
<feature type="transmembrane region" description="Helical" evidence="6">
    <location>
        <begin position="97"/>
        <end position="120"/>
    </location>
</feature>
<keyword evidence="2" id="KW-1003">Cell membrane</keyword>
<dbReference type="GO" id="GO:0005886">
    <property type="term" value="C:plasma membrane"/>
    <property type="evidence" value="ECO:0007669"/>
    <property type="project" value="UniProtKB-SubCell"/>
</dbReference>
<feature type="transmembrane region" description="Helical" evidence="6">
    <location>
        <begin position="364"/>
        <end position="388"/>
    </location>
</feature>
<dbReference type="PANTHER" id="PTHR10010">
    <property type="entry name" value="SOLUTE CARRIER FAMILY 34 SODIUM PHOSPHATE , MEMBER 2-RELATED"/>
    <property type="match status" value="1"/>
</dbReference>
<proteinExistence type="predicted"/>
<feature type="transmembrane region" description="Helical" evidence="6">
    <location>
        <begin position="290"/>
        <end position="312"/>
    </location>
</feature>
<dbReference type="Proteomes" id="UP000886335">
    <property type="component" value="Unassembled WGS sequence"/>
</dbReference>
<dbReference type="EMBL" id="DSBW01000078">
    <property type="protein sequence ID" value="HED30762.1"/>
    <property type="molecule type" value="Genomic_DNA"/>
</dbReference>
<dbReference type="GO" id="GO:0044341">
    <property type="term" value="P:sodium-dependent phosphate transport"/>
    <property type="evidence" value="ECO:0007669"/>
    <property type="project" value="InterPro"/>
</dbReference>
<name>A0A831SM01_PROAE</name>
<feature type="transmembrane region" description="Helical" evidence="6">
    <location>
        <begin position="66"/>
        <end position="91"/>
    </location>
</feature>
<feature type="transmembrane region" description="Helical" evidence="6">
    <location>
        <begin position="132"/>
        <end position="153"/>
    </location>
</feature>
<keyword evidence="5 6" id="KW-0472">Membrane</keyword>
<feature type="transmembrane region" description="Helical" evidence="6">
    <location>
        <begin position="319"/>
        <end position="344"/>
    </location>
</feature>
<accession>A0A831SM01</accession>
<protein>
    <submittedName>
        <fullName evidence="7">Na/Pi cotransporter family protein</fullName>
    </submittedName>
</protein>
<dbReference type="NCBIfam" id="NF037997">
    <property type="entry name" value="Na_Pi_symport"/>
    <property type="match status" value="2"/>
</dbReference>
<evidence type="ECO:0000313" key="7">
    <source>
        <dbReference type="EMBL" id="HED30762.1"/>
    </source>
</evidence>
<evidence type="ECO:0000256" key="1">
    <source>
        <dbReference type="ARBA" id="ARBA00004651"/>
    </source>
</evidence>